<dbReference type="SMART" id="SM01007">
    <property type="entry name" value="Aldolase_II"/>
    <property type="match status" value="1"/>
</dbReference>
<feature type="domain" description="Class II aldolase/adducin N-terminal" evidence="3">
    <location>
        <begin position="25"/>
        <end position="203"/>
    </location>
</feature>
<dbReference type="PANTHER" id="PTHR22789:SF0">
    <property type="entry name" value="3-OXO-TETRONATE 4-PHOSPHATE DECARBOXYLASE-RELATED"/>
    <property type="match status" value="1"/>
</dbReference>
<dbReference type="SUPFAM" id="SSF53639">
    <property type="entry name" value="AraD/HMP-PK domain-like"/>
    <property type="match status" value="1"/>
</dbReference>
<dbReference type="PANTHER" id="PTHR22789">
    <property type="entry name" value="FUCULOSE PHOSPHATE ALDOLASE"/>
    <property type="match status" value="1"/>
</dbReference>
<keyword evidence="1" id="KW-0479">Metal-binding</keyword>
<reference evidence="4 5" key="1">
    <citation type="submission" date="2020-03" db="EMBL/GenBank/DDBJ databases">
        <title>Draft genome of Streptomyces sp. ventii, isolated from the Axial Seamount in the Pacific Ocean, and resequencing of the two type strains Streptomyces lonarensis strain NCL 716 and Streptomyces bohaiensis strain 11A07.</title>
        <authorList>
            <person name="Loughran R.M."/>
            <person name="Pfannmuller K.M."/>
            <person name="Wasson B.J."/>
            <person name="Deadmond M.C."/>
            <person name="Paddock B.E."/>
            <person name="Koyack M.J."/>
            <person name="Gallegos D.A."/>
            <person name="Mitchell E.A."/>
            <person name="Ushijima B."/>
            <person name="Saw J.H."/>
            <person name="Mcphail K.L."/>
            <person name="Videau P."/>
        </authorList>
    </citation>
    <scope>NUCLEOTIDE SEQUENCE [LARGE SCALE GENOMIC DNA]</scope>
    <source>
        <strain evidence="4 5">NCL716</strain>
    </source>
</reference>
<dbReference type="GO" id="GO:0019323">
    <property type="term" value="P:pentose catabolic process"/>
    <property type="evidence" value="ECO:0007669"/>
    <property type="project" value="TreeGrafter"/>
</dbReference>
<dbReference type="RefSeq" id="WP_167973079.1">
    <property type="nucleotide sequence ID" value="NZ_JAAVJD010000198.1"/>
</dbReference>
<protein>
    <submittedName>
        <fullName evidence="4">Class II aldolase/adducin family protein</fullName>
    </submittedName>
</protein>
<proteinExistence type="predicted"/>
<dbReference type="GO" id="GO:0046872">
    <property type="term" value="F:metal ion binding"/>
    <property type="evidence" value="ECO:0007669"/>
    <property type="project" value="UniProtKB-KW"/>
</dbReference>
<evidence type="ECO:0000313" key="4">
    <source>
        <dbReference type="EMBL" id="NJQ07775.1"/>
    </source>
</evidence>
<evidence type="ECO:0000256" key="2">
    <source>
        <dbReference type="ARBA" id="ARBA00023239"/>
    </source>
</evidence>
<evidence type="ECO:0000259" key="3">
    <source>
        <dbReference type="SMART" id="SM01007"/>
    </source>
</evidence>
<dbReference type="EMBL" id="JAAVJD010000198">
    <property type="protein sequence ID" value="NJQ07775.1"/>
    <property type="molecule type" value="Genomic_DNA"/>
</dbReference>
<dbReference type="Pfam" id="PF00596">
    <property type="entry name" value="Aldolase_II"/>
    <property type="match status" value="1"/>
</dbReference>
<dbReference type="AlphaFoldDB" id="A0A7X6D410"/>
<dbReference type="Gene3D" id="3.40.225.10">
    <property type="entry name" value="Class II aldolase/adducin N-terminal domain"/>
    <property type="match status" value="1"/>
</dbReference>
<keyword evidence="2" id="KW-0456">Lyase</keyword>
<organism evidence="4 5">
    <name type="scientific">Streptomyces lonarensis</name>
    <dbReference type="NCBI Taxonomy" id="700599"/>
    <lineage>
        <taxon>Bacteria</taxon>
        <taxon>Bacillati</taxon>
        <taxon>Actinomycetota</taxon>
        <taxon>Actinomycetes</taxon>
        <taxon>Kitasatosporales</taxon>
        <taxon>Streptomycetaceae</taxon>
        <taxon>Streptomyces</taxon>
    </lineage>
</organism>
<sequence length="240" mass="25115">MTAHRPPAPTDRPAPPPPPVRAAWNHLLATARRTVVDGLVVGTSGNLSVRVGDLILITPTGVPYDRLGAADLLAVHPDGTRVHGTLTPTSELPLHLAVHRGTPATAVVHTHALHATALSLLHDEVPAAHYVGGLLGGTVRVAPYALYGSPELADHTLRALRDRSGCLLRNHGAVTYGTGPAEQALDQAYDRTAQLEWLCRLWLTAAAVPGARPALLSPDQLAEATARLGGYGQGAPADED</sequence>
<dbReference type="GO" id="GO:0016832">
    <property type="term" value="F:aldehyde-lyase activity"/>
    <property type="evidence" value="ECO:0007669"/>
    <property type="project" value="TreeGrafter"/>
</dbReference>
<dbReference type="InterPro" id="IPR036409">
    <property type="entry name" value="Aldolase_II/adducin_N_sf"/>
</dbReference>
<keyword evidence="5" id="KW-1185">Reference proteome</keyword>
<evidence type="ECO:0000256" key="1">
    <source>
        <dbReference type="ARBA" id="ARBA00022723"/>
    </source>
</evidence>
<dbReference type="Proteomes" id="UP000578686">
    <property type="component" value="Unassembled WGS sequence"/>
</dbReference>
<accession>A0A7X6D410</accession>
<name>A0A7X6D410_9ACTN</name>
<evidence type="ECO:0000313" key="5">
    <source>
        <dbReference type="Proteomes" id="UP000578686"/>
    </source>
</evidence>
<dbReference type="InterPro" id="IPR001303">
    <property type="entry name" value="Aldolase_II/adducin_N"/>
</dbReference>
<comment type="caution">
    <text evidence="4">The sequence shown here is derived from an EMBL/GenBank/DDBJ whole genome shotgun (WGS) entry which is preliminary data.</text>
</comment>
<gene>
    <name evidence="4" type="ORF">HCN56_19845</name>
</gene>
<dbReference type="InterPro" id="IPR050197">
    <property type="entry name" value="Aldolase_class_II_sugar_metab"/>
</dbReference>
<dbReference type="GO" id="GO:0005829">
    <property type="term" value="C:cytosol"/>
    <property type="evidence" value="ECO:0007669"/>
    <property type="project" value="TreeGrafter"/>
</dbReference>